<protein>
    <submittedName>
        <fullName evidence="2">Uncharacterized protein</fullName>
    </submittedName>
</protein>
<gene>
    <name evidence="2" type="ORF">E5A74_06050</name>
</gene>
<organism evidence="2 3">
    <name type="scientific">Sphingomonas naasensis</name>
    <dbReference type="NCBI Taxonomy" id="1344951"/>
    <lineage>
        <taxon>Bacteria</taxon>
        <taxon>Pseudomonadati</taxon>
        <taxon>Pseudomonadota</taxon>
        <taxon>Alphaproteobacteria</taxon>
        <taxon>Sphingomonadales</taxon>
        <taxon>Sphingomonadaceae</taxon>
        <taxon>Sphingomonas</taxon>
    </lineage>
</organism>
<sequence>MTEVEKENLSTQHQREGDAQLPADTLDRDQQPEGGQPPEEVEDRPNVGIVSPEDYPKDSVDR</sequence>
<evidence type="ECO:0000256" key="1">
    <source>
        <dbReference type="SAM" id="MobiDB-lite"/>
    </source>
</evidence>
<dbReference type="AlphaFoldDB" id="A0A4S1WM44"/>
<evidence type="ECO:0000313" key="3">
    <source>
        <dbReference type="Proteomes" id="UP000309848"/>
    </source>
</evidence>
<keyword evidence="3" id="KW-1185">Reference proteome</keyword>
<dbReference type="RefSeq" id="WP_135983372.1">
    <property type="nucleotide sequence ID" value="NZ_JAASQM010000002.1"/>
</dbReference>
<reference evidence="2 3" key="1">
    <citation type="submission" date="2019-04" db="EMBL/GenBank/DDBJ databases">
        <title>Sphingomonas psychrotolerans sp. nov., isolated from soil in the Tianshan Mountains, Xinjiang, China.</title>
        <authorList>
            <person name="Luo Y."/>
            <person name="Sheng H."/>
        </authorList>
    </citation>
    <scope>NUCLEOTIDE SEQUENCE [LARGE SCALE GENOMIC DNA]</scope>
    <source>
        <strain evidence="2 3">KIS18-15</strain>
    </source>
</reference>
<feature type="region of interest" description="Disordered" evidence="1">
    <location>
        <begin position="1"/>
        <end position="62"/>
    </location>
</feature>
<dbReference type="Proteomes" id="UP000309848">
    <property type="component" value="Unassembled WGS sequence"/>
</dbReference>
<evidence type="ECO:0000313" key="2">
    <source>
        <dbReference type="EMBL" id="TGX44358.1"/>
    </source>
</evidence>
<accession>A0A4S1WM44</accession>
<proteinExistence type="predicted"/>
<comment type="caution">
    <text evidence="2">The sequence shown here is derived from an EMBL/GenBank/DDBJ whole genome shotgun (WGS) entry which is preliminary data.</text>
</comment>
<feature type="compositionally biased region" description="Basic and acidic residues" evidence="1">
    <location>
        <begin position="1"/>
        <end position="18"/>
    </location>
</feature>
<dbReference type="EMBL" id="SRXU01000002">
    <property type="protein sequence ID" value="TGX44358.1"/>
    <property type="molecule type" value="Genomic_DNA"/>
</dbReference>
<name>A0A4S1WM44_9SPHN</name>